<comment type="similarity">
    <text evidence="6">Belongs to the azoreductase type 1 family.</text>
</comment>
<dbReference type="Proteomes" id="UP000243518">
    <property type="component" value="Unassembled WGS sequence"/>
</dbReference>
<dbReference type="Pfam" id="PF02525">
    <property type="entry name" value="Flavodoxin_2"/>
    <property type="match status" value="1"/>
</dbReference>
<proteinExistence type="inferred from homology"/>
<evidence type="ECO:0000256" key="3">
    <source>
        <dbReference type="ARBA" id="ARBA00023002"/>
    </source>
</evidence>
<keyword evidence="1 6" id="KW-0285">Flavoprotein</keyword>
<comment type="catalytic activity">
    <reaction evidence="6">
        <text>2 a quinone + NADH + H(+) = 2 a 1,4-benzosemiquinone + NAD(+)</text>
        <dbReference type="Rhea" id="RHEA:65952"/>
        <dbReference type="ChEBI" id="CHEBI:15378"/>
        <dbReference type="ChEBI" id="CHEBI:57540"/>
        <dbReference type="ChEBI" id="CHEBI:57945"/>
        <dbReference type="ChEBI" id="CHEBI:132124"/>
        <dbReference type="ChEBI" id="CHEBI:134225"/>
    </reaction>
</comment>
<comment type="subunit">
    <text evidence="6">Homodimer.</text>
</comment>
<dbReference type="GO" id="GO:0016652">
    <property type="term" value="F:oxidoreductase activity, acting on NAD(P)H as acceptor"/>
    <property type="evidence" value="ECO:0007669"/>
    <property type="project" value="UniProtKB-UniRule"/>
</dbReference>
<evidence type="ECO:0000256" key="4">
    <source>
        <dbReference type="ARBA" id="ARBA00023027"/>
    </source>
</evidence>
<evidence type="ECO:0000259" key="7">
    <source>
        <dbReference type="Pfam" id="PF02525"/>
    </source>
</evidence>
<comment type="caution">
    <text evidence="6">Lacks conserved residue(s) required for the propagation of feature annotation.</text>
</comment>
<evidence type="ECO:0000313" key="9">
    <source>
        <dbReference type="Proteomes" id="UP000243518"/>
    </source>
</evidence>
<reference evidence="8 9" key="1">
    <citation type="submission" date="2016-10" db="EMBL/GenBank/DDBJ databases">
        <authorList>
            <person name="Varghese N."/>
            <person name="Submissions S."/>
        </authorList>
    </citation>
    <scope>NUCLEOTIDE SEQUENCE [LARGE SCALE GENOMIC DNA]</scope>
    <source>
        <strain evidence="8 9">CECT 8317</strain>
    </source>
</reference>
<sequence>MKKILVVQSSARQEGSLTREYTAQLVRQIEAANPGSWVVTRDLGAEPIPHLDGTLLGGWMKPAEEQTEEERAAAARSEQLIDELLASDIVVIGSSMYNFGITSTLKSWFDHVLLAGRTFKYTENGPVGLAGDRKVYVVTARGGRYAGTPIDFQEPYIRQLLGFIGIQDVEFVNVEGQALGEEEAAKGRAEADQALAAIA</sequence>
<dbReference type="SUPFAM" id="SSF52218">
    <property type="entry name" value="Flavoproteins"/>
    <property type="match status" value="1"/>
</dbReference>
<comment type="function">
    <text evidence="6">Also exhibits azoreductase activity. Catalyzes the reductive cleavage of the azo bond in aromatic azo compounds to the corresponding amines.</text>
</comment>
<dbReference type="AlphaFoldDB" id="A0AAQ1G6G8"/>
<keyword evidence="9" id="KW-1185">Reference proteome</keyword>
<comment type="function">
    <text evidence="6">Quinone reductase that provides resistance to thiol-specific stress caused by electrophilic quinones.</text>
</comment>
<organism evidence="8 9">
    <name type="scientific">Halopseudomonas aestusnigri</name>
    <dbReference type="NCBI Taxonomy" id="857252"/>
    <lineage>
        <taxon>Bacteria</taxon>
        <taxon>Pseudomonadati</taxon>
        <taxon>Pseudomonadota</taxon>
        <taxon>Gammaproteobacteria</taxon>
        <taxon>Pseudomonadales</taxon>
        <taxon>Pseudomonadaceae</taxon>
        <taxon>Halopseudomonas</taxon>
    </lineage>
</organism>
<protein>
    <recommendedName>
        <fullName evidence="6">FMN dependent NADH:quinone oxidoreductase</fullName>
        <ecNumber evidence="6">1.6.5.-</ecNumber>
    </recommendedName>
    <alternativeName>
        <fullName evidence="6">Azo-dye reductase</fullName>
    </alternativeName>
    <alternativeName>
        <fullName evidence="6">FMN-dependent NADH-azo compound oxidoreductase</fullName>
    </alternativeName>
    <alternativeName>
        <fullName evidence="6">FMN-dependent NADH-azoreductase</fullName>
        <ecNumber evidence="6">1.7.1.17</ecNumber>
    </alternativeName>
</protein>
<comment type="cofactor">
    <cofactor evidence="6">
        <name>FMN</name>
        <dbReference type="ChEBI" id="CHEBI:58210"/>
    </cofactor>
    <text evidence="6">Binds 1 FMN per subunit.</text>
</comment>
<keyword evidence="3 6" id="KW-0560">Oxidoreductase</keyword>
<dbReference type="Gene3D" id="3.40.50.360">
    <property type="match status" value="1"/>
</dbReference>
<evidence type="ECO:0000256" key="6">
    <source>
        <dbReference type="HAMAP-Rule" id="MF_01216"/>
    </source>
</evidence>
<name>A0AAQ1G6G8_9GAMM</name>
<dbReference type="InterPro" id="IPR050104">
    <property type="entry name" value="FMN-dep_NADH:Q_OxRdtase_AzoR1"/>
</dbReference>
<dbReference type="EMBL" id="FNVE01000003">
    <property type="protein sequence ID" value="SEG07268.1"/>
    <property type="molecule type" value="Genomic_DNA"/>
</dbReference>
<dbReference type="InterPro" id="IPR023048">
    <property type="entry name" value="NADH:quinone_OxRdtase_FMN_depd"/>
</dbReference>
<gene>
    <name evidence="6" type="primary">azoR</name>
    <name evidence="8" type="ORF">SAMN05216586_103129</name>
</gene>
<dbReference type="EC" id="1.6.5.-" evidence="6"/>
<feature type="domain" description="Flavodoxin-like fold" evidence="7">
    <location>
        <begin position="2"/>
        <end position="197"/>
    </location>
</feature>
<dbReference type="InterPro" id="IPR029039">
    <property type="entry name" value="Flavoprotein-like_sf"/>
</dbReference>
<keyword evidence="4 6" id="KW-0520">NAD</keyword>
<keyword evidence="2 6" id="KW-0288">FMN</keyword>
<accession>A0AAQ1G6G8</accession>
<dbReference type="InterPro" id="IPR003680">
    <property type="entry name" value="Flavodoxin_fold"/>
</dbReference>
<dbReference type="HAMAP" id="MF_01216">
    <property type="entry name" value="Azoreductase_type1"/>
    <property type="match status" value="1"/>
</dbReference>
<feature type="binding site" evidence="6">
    <location>
        <begin position="96"/>
        <end position="99"/>
    </location>
    <ligand>
        <name>FMN</name>
        <dbReference type="ChEBI" id="CHEBI:58210"/>
    </ligand>
</feature>
<comment type="catalytic activity">
    <reaction evidence="5">
        <text>N,N-dimethyl-1,4-phenylenediamine + anthranilate + 2 NAD(+) = 2-(4-dimethylaminophenyl)diazenylbenzoate + 2 NADH + 2 H(+)</text>
        <dbReference type="Rhea" id="RHEA:55872"/>
        <dbReference type="ChEBI" id="CHEBI:15378"/>
        <dbReference type="ChEBI" id="CHEBI:15783"/>
        <dbReference type="ChEBI" id="CHEBI:16567"/>
        <dbReference type="ChEBI" id="CHEBI:57540"/>
        <dbReference type="ChEBI" id="CHEBI:57945"/>
        <dbReference type="ChEBI" id="CHEBI:71579"/>
        <dbReference type="EC" id="1.7.1.17"/>
    </reaction>
    <physiologicalReaction direction="right-to-left" evidence="5">
        <dbReference type="Rhea" id="RHEA:55874"/>
    </physiologicalReaction>
</comment>
<feature type="binding site" evidence="6">
    <location>
        <position position="10"/>
    </location>
    <ligand>
        <name>FMN</name>
        <dbReference type="ChEBI" id="CHEBI:58210"/>
    </ligand>
</feature>
<dbReference type="GO" id="GO:0010181">
    <property type="term" value="F:FMN binding"/>
    <property type="evidence" value="ECO:0007669"/>
    <property type="project" value="UniProtKB-UniRule"/>
</dbReference>
<dbReference type="GO" id="GO:0009055">
    <property type="term" value="F:electron transfer activity"/>
    <property type="evidence" value="ECO:0007669"/>
    <property type="project" value="UniProtKB-UniRule"/>
</dbReference>
<dbReference type="PANTHER" id="PTHR43741">
    <property type="entry name" value="FMN-DEPENDENT NADH-AZOREDUCTASE 1"/>
    <property type="match status" value="1"/>
</dbReference>
<evidence type="ECO:0000256" key="5">
    <source>
        <dbReference type="ARBA" id="ARBA00048542"/>
    </source>
</evidence>
<dbReference type="RefSeq" id="WP_088275079.1">
    <property type="nucleotide sequence ID" value="NZ_FNVE01000003.1"/>
</dbReference>
<evidence type="ECO:0000256" key="2">
    <source>
        <dbReference type="ARBA" id="ARBA00022643"/>
    </source>
</evidence>
<evidence type="ECO:0000313" key="8">
    <source>
        <dbReference type="EMBL" id="SEG07268.1"/>
    </source>
</evidence>
<dbReference type="GO" id="GO:0016655">
    <property type="term" value="F:oxidoreductase activity, acting on NAD(P)H, quinone or similar compound as acceptor"/>
    <property type="evidence" value="ECO:0007669"/>
    <property type="project" value="InterPro"/>
</dbReference>
<dbReference type="EC" id="1.7.1.17" evidence="6"/>
<dbReference type="PANTHER" id="PTHR43741:SF2">
    <property type="entry name" value="FMN-DEPENDENT NADH:QUINONE OXIDOREDUCTASE"/>
    <property type="match status" value="1"/>
</dbReference>
<evidence type="ECO:0000256" key="1">
    <source>
        <dbReference type="ARBA" id="ARBA00022630"/>
    </source>
</evidence>
<comment type="caution">
    <text evidence="8">The sequence shown here is derived from an EMBL/GenBank/DDBJ whole genome shotgun (WGS) entry which is preliminary data.</text>
</comment>